<dbReference type="Proteomes" id="UP000265354">
    <property type="component" value="Unassembled WGS sequence"/>
</dbReference>
<feature type="compositionally biased region" description="Basic and acidic residues" evidence="1">
    <location>
        <begin position="66"/>
        <end position="77"/>
    </location>
</feature>
<evidence type="ECO:0000256" key="1">
    <source>
        <dbReference type="SAM" id="MobiDB-lite"/>
    </source>
</evidence>
<evidence type="ECO:0000313" key="3">
    <source>
        <dbReference type="Proteomes" id="UP000265354"/>
    </source>
</evidence>
<organism evidence="2 3">
    <name type="scientific">Streptomyces spongiicola</name>
    <dbReference type="NCBI Taxonomy" id="1690221"/>
    <lineage>
        <taxon>Bacteria</taxon>
        <taxon>Bacillati</taxon>
        <taxon>Actinomycetota</taxon>
        <taxon>Actinomycetes</taxon>
        <taxon>Kitasatosporales</taxon>
        <taxon>Streptomycetaceae</taxon>
        <taxon>Streptomyces</taxon>
    </lineage>
</organism>
<feature type="region of interest" description="Disordered" evidence="1">
    <location>
        <begin position="39"/>
        <end position="77"/>
    </location>
</feature>
<evidence type="ECO:0000313" key="2">
    <source>
        <dbReference type="EMBL" id="GBP99449.1"/>
    </source>
</evidence>
<feature type="compositionally biased region" description="Low complexity" evidence="1">
    <location>
        <begin position="48"/>
        <end position="59"/>
    </location>
</feature>
<dbReference type="EMBL" id="BGZL01000002">
    <property type="protein sequence ID" value="GBP99449.1"/>
    <property type="molecule type" value="Genomic_DNA"/>
</dbReference>
<protein>
    <submittedName>
        <fullName evidence="2">Uncharacterized protein</fullName>
    </submittedName>
</protein>
<proteinExistence type="predicted"/>
<comment type="caution">
    <text evidence="2">The sequence shown here is derived from an EMBL/GenBank/DDBJ whole genome shotgun (WGS) entry which is preliminary data.</text>
</comment>
<accession>A0A388SUM3</accession>
<gene>
    <name evidence="2" type="ORF">SSP531S_08440</name>
</gene>
<sequence>MALQCVTAPDRPRRAGVGTLRGARASGLFAHRHTVILPKDGRAHSARRPPASAGPCGRRQGARPVLGEEGRRQQTGA</sequence>
<reference evidence="2 3" key="1">
    <citation type="submission" date="2018-07" db="EMBL/GenBank/DDBJ databases">
        <title>Whole Genome Shotgun Sequence of Streptomyces spongiicola strain 531S.</title>
        <authorList>
            <person name="Dohra H."/>
            <person name="Kodani S."/>
        </authorList>
    </citation>
    <scope>NUCLEOTIDE SEQUENCE [LARGE SCALE GENOMIC DNA]</scope>
    <source>
        <strain evidence="2 3">531S</strain>
    </source>
</reference>
<dbReference type="AlphaFoldDB" id="A0A388SUM3"/>
<name>A0A388SUM3_9ACTN</name>